<accession>A8IF00</accession>
<dbReference type="KEGG" id="azc:AZC_3557"/>
<reference evidence="5 6" key="5">
    <citation type="journal article" date="2010" name="Appl. Environ. Microbiol.">
        <title>phrR-like gene praR of Azorhizobium caulinodans ORS571 is essential for symbiosis with Sesbania rostrata and is involved in expression of reb genes.</title>
        <authorList>
            <person name="Akiba N."/>
            <person name="Aono T."/>
            <person name="Toyazaki H."/>
            <person name="Sato S."/>
            <person name="Oyaizu H."/>
        </authorList>
    </citation>
    <scope>NUCLEOTIDE SEQUENCE [LARGE SCALE GENOMIC DNA]</scope>
    <source>
        <strain evidence="6">ATCC 43989 / DSM 5975 / JCM 20966 / LMG 6465 / NBRC 14845 / NCIMB 13405 / ORS 571</strain>
    </source>
</reference>
<protein>
    <recommendedName>
        <fullName evidence="4">Nudix hydrolase domain-containing protein</fullName>
    </recommendedName>
</protein>
<dbReference type="eggNOG" id="COG1051">
    <property type="taxonomic scope" value="Bacteria"/>
</dbReference>
<dbReference type="PROSITE" id="PS00893">
    <property type="entry name" value="NUDIX_BOX"/>
    <property type="match status" value="1"/>
</dbReference>
<name>A8IF00_AZOC5</name>
<organism evidence="5 6">
    <name type="scientific">Azorhizobium caulinodans (strain ATCC 43989 / DSM 5975 / JCM 20966 / LMG 6465 / NBRC 14845 / NCIMB 13405 / ORS 571)</name>
    <dbReference type="NCBI Taxonomy" id="438753"/>
    <lineage>
        <taxon>Bacteria</taxon>
        <taxon>Pseudomonadati</taxon>
        <taxon>Pseudomonadota</taxon>
        <taxon>Alphaproteobacteria</taxon>
        <taxon>Hyphomicrobiales</taxon>
        <taxon>Xanthobacteraceae</taxon>
        <taxon>Azorhizobium</taxon>
    </lineage>
</organism>
<dbReference type="PRINTS" id="PR00502">
    <property type="entry name" value="NUDIXFAMILY"/>
</dbReference>
<dbReference type="HOGENOM" id="CLU_037162_10_1_5"/>
<dbReference type="Gene3D" id="3.90.79.10">
    <property type="entry name" value="Nucleoside Triphosphate Pyrophosphohydrolase"/>
    <property type="match status" value="1"/>
</dbReference>
<evidence type="ECO:0000259" key="4">
    <source>
        <dbReference type="PROSITE" id="PS51462"/>
    </source>
</evidence>
<reference evidence="5 6" key="3">
    <citation type="journal article" date="2008" name="BMC Genomics">
        <title>The genome of the versatile nitrogen fixer Azorhizobium caulinodans ORS571.</title>
        <authorList>
            <person name="Lee KB."/>
            <person name="Backer P.D."/>
            <person name="Aono T."/>
            <person name="Liu CT."/>
            <person name="Suzuki S."/>
            <person name="Suzuki T."/>
            <person name="Kaneko T."/>
            <person name="Yamada M."/>
            <person name="Tabata S."/>
            <person name="Kupfer D.M."/>
            <person name="Najar F.Z."/>
            <person name="Wiley G.B."/>
            <person name="Roe B."/>
            <person name="Binnewies T.T."/>
            <person name="Ussery D.W."/>
            <person name="D'Haeze W."/>
            <person name="Herder J.D."/>
            <person name="Gevers D."/>
            <person name="Vereecke D."/>
            <person name="Holsters M."/>
            <person name="Oyaizu H."/>
        </authorList>
    </citation>
    <scope>NUCLEOTIDE SEQUENCE [LARGE SCALE GENOMIC DNA]</scope>
    <source>
        <strain evidence="6">ATCC 43989 / DSM 5975 / JCM 20966 / LMG 6465 / NBRC 14845 / NCIMB 13405 / ORS 571</strain>
    </source>
</reference>
<evidence type="ECO:0000313" key="5">
    <source>
        <dbReference type="EMBL" id="BAF89555.1"/>
    </source>
</evidence>
<evidence type="ECO:0000256" key="2">
    <source>
        <dbReference type="ARBA" id="ARBA00022801"/>
    </source>
</evidence>
<proteinExistence type="inferred from homology"/>
<dbReference type="InterPro" id="IPR000086">
    <property type="entry name" value="NUDIX_hydrolase_dom"/>
</dbReference>
<comment type="similarity">
    <text evidence="3">Belongs to the Nudix hydrolase family.</text>
</comment>
<dbReference type="Pfam" id="PF00293">
    <property type="entry name" value="NUDIX"/>
    <property type="match status" value="1"/>
</dbReference>
<evidence type="ECO:0000256" key="3">
    <source>
        <dbReference type="RuleBase" id="RU003476"/>
    </source>
</evidence>
<reference evidence="6" key="2">
    <citation type="submission" date="2007-04" db="EMBL/GenBank/DDBJ databases">
        <title>Complete genome sequence of the nitrogen-fixing bacterium Azorhizobium caulinodans ORS571.</title>
        <authorList>
            <person name="Lee K.B."/>
            <person name="Backer P.D."/>
            <person name="Aono T."/>
            <person name="Liu C.T."/>
            <person name="Suzuki S."/>
            <person name="Suzuki T."/>
            <person name="Kaneko T."/>
            <person name="Yamada M."/>
            <person name="Tabata S."/>
            <person name="Kupfer D.M."/>
            <person name="Najar F.Z."/>
            <person name="Wiley G.B."/>
            <person name="Roe B."/>
            <person name="Binnewies T."/>
            <person name="Ussery D."/>
            <person name="Vereecke D."/>
            <person name="Gevers D."/>
            <person name="Holsters M."/>
            <person name="Oyaizu H."/>
        </authorList>
    </citation>
    <scope>NUCLEOTIDE SEQUENCE [LARGE SCALE GENOMIC DNA]</scope>
    <source>
        <strain evidence="6">ATCC 43989 / DSM 5975 / JCM 20966 / LMG 6465 / NBRC 14845 / NCIMB 13405 / ORS 571</strain>
    </source>
</reference>
<keyword evidence="6" id="KW-1185">Reference proteome</keyword>
<dbReference type="PROSITE" id="PS51462">
    <property type="entry name" value="NUDIX"/>
    <property type="match status" value="1"/>
</dbReference>
<dbReference type="AlphaFoldDB" id="A8IF00"/>
<dbReference type="PANTHER" id="PTHR43046">
    <property type="entry name" value="GDP-MANNOSE MANNOSYL HYDROLASE"/>
    <property type="match status" value="1"/>
</dbReference>
<comment type="cofactor">
    <cofactor evidence="1">
        <name>Mg(2+)</name>
        <dbReference type="ChEBI" id="CHEBI:18420"/>
    </cofactor>
</comment>
<dbReference type="InterPro" id="IPR020084">
    <property type="entry name" value="NUDIX_hydrolase_CS"/>
</dbReference>
<dbReference type="SUPFAM" id="SSF55811">
    <property type="entry name" value="Nudix"/>
    <property type="match status" value="1"/>
</dbReference>
<dbReference type="InterPro" id="IPR015797">
    <property type="entry name" value="NUDIX_hydrolase-like_dom_sf"/>
</dbReference>
<reference evidence="5 6" key="1">
    <citation type="journal article" date="2007" name="Appl. Environ. Microbiol.">
        <title>Rhizobial factors required for stem nodule maturation and maintenance in Sesbania rostrata-Azorhizobium caulinodans ORS571 symbiosis.</title>
        <authorList>
            <person name="Suzuki S."/>
            <person name="Aono T."/>
            <person name="Lee KB."/>
            <person name="Suzuki T."/>
            <person name="Liu CT."/>
            <person name="Miwa H."/>
            <person name="Wakao S."/>
            <person name="Iki T."/>
            <person name="Oyaizu H."/>
        </authorList>
    </citation>
    <scope>NUCLEOTIDE SEQUENCE [LARGE SCALE GENOMIC DNA]</scope>
    <source>
        <strain evidence="6">ATCC 43989 / DSM 5975 / JCM 20966 / LMG 6465 / NBRC 14845 / NCIMB 13405 / ORS 571</strain>
    </source>
</reference>
<dbReference type="CDD" id="cd04680">
    <property type="entry name" value="NUDIX_Hydrolase"/>
    <property type="match status" value="1"/>
</dbReference>
<keyword evidence="2 3" id="KW-0378">Hydrolase</keyword>
<evidence type="ECO:0000313" key="6">
    <source>
        <dbReference type="Proteomes" id="UP000000270"/>
    </source>
</evidence>
<dbReference type="InterPro" id="IPR020476">
    <property type="entry name" value="Nudix_hydrolase"/>
</dbReference>
<dbReference type="EMBL" id="AP009384">
    <property type="protein sequence ID" value="BAF89555.1"/>
    <property type="molecule type" value="Genomic_DNA"/>
</dbReference>
<dbReference type="PANTHER" id="PTHR43046:SF16">
    <property type="entry name" value="ADP-RIBOSE PYROPHOSPHATASE YJHB-RELATED"/>
    <property type="match status" value="1"/>
</dbReference>
<reference evidence="5 6" key="6">
    <citation type="journal article" date="2011" name="Appl. Environ. Microbiol.">
        <title>Involvement of the azorhizobial chromosome partition gene (parA) in the onset of bacteroid differentiation during Sesbania rostrata stem nodule development.</title>
        <authorList>
            <person name="Liu CT."/>
            <person name="Lee KB."/>
            <person name="Wang YS."/>
            <person name="Peng MH."/>
            <person name="Lee KT."/>
            <person name="Suzuki S."/>
            <person name="Suzuki T."/>
            <person name="Oyaizu H."/>
        </authorList>
    </citation>
    <scope>NUCLEOTIDE SEQUENCE [LARGE SCALE GENOMIC DNA]</scope>
    <source>
        <strain evidence="6">ATCC 43989 / DSM 5975 / JCM 20966 / LMG 6465 / NBRC 14845 / NCIMB 13405 / ORS 571</strain>
    </source>
</reference>
<dbReference type="Proteomes" id="UP000000270">
    <property type="component" value="Chromosome"/>
</dbReference>
<gene>
    <name evidence="5" type="ordered locus">AZC_3557</name>
</gene>
<dbReference type="STRING" id="438753.AZC_3557"/>
<dbReference type="GO" id="GO:0016787">
    <property type="term" value="F:hydrolase activity"/>
    <property type="evidence" value="ECO:0007669"/>
    <property type="project" value="UniProtKB-KW"/>
</dbReference>
<sequence>MRRVPPRGQMSGMWLLRSLLPIAPFVRRLRHGMTLGVRAIAIRDDRVLLVRHTYTPGWHLPGGGVDVGETAEAAARRELMEEANARATGPLLLHGVFFNPRVGGRDHVVCFRVGDFEQGPLPGPTFEIAEVGTFPLGALPPDTTTSTRRRLEELASGRAPDDCW</sequence>
<evidence type="ECO:0000256" key="1">
    <source>
        <dbReference type="ARBA" id="ARBA00001946"/>
    </source>
</evidence>
<reference evidence="5 6" key="4">
    <citation type="journal article" date="2009" name="Appl. Environ. Microbiol.">
        <title>Comparative genome-wide transcriptional profiling of Azorhizobium caulinodans ORS571 grown under free-living and symbiotic conditions.</title>
        <authorList>
            <person name="Tsukada S."/>
            <person name="Aono T."/>
            <person name="Akiba N."/>
            <person name="Lee KB."/>
            <person name="Liu CT."/>
            <person name="Toyazaki H."/>
            <person name="Oyaizu H."/>
        </authorList>
    </citation>
    <scope>NUCLEOTIDE SEQUENCE [LARGE SCALE GENOMIC DNA]</scope>
    <source>
        <strain evidence="6">ATCC 43989 / DSM 5975 / JCM 20966 / LMG 6465 / NBRC 14845 / NCIMB 13405 / ORS 571</strain>
    </source>
</reference>
<feature type="domain" description="Nudix hydrolase" evidence="4">
    <location>
        <begin position="32"/>
        <end position="156"/>
    </location>
</feature>